<evidence type="ECO:0000256" key="4">
    <source>
        <dbReference type="ARBA" id="ARBA00023136"/>
    </source>
</evidence>
<name>A0A927EE02_9HYPH</name>
<evidence type="ECO:0000256" key="5">
    <source>
        <dbReference type="SAM" id="Phobius"/>
    </source>
</evidence>
<feature type="domain" description="ABC transmembrane type-1" evidence="6">
    <location>
        <begin position="119"/>
        <end position="380"/>
    </location>
</feature>
<comment type="subcellular location">
    <subcellularLocation>
        <location evidence="1">Cell membrane</location>
        <topology evidence="1">Multi-pass membrane protein</topology>
    </subcellularLocation>
</comment>
<sequence>MGLEYPHGHWLINIAAALLFVVAPAWTFWIALRFTYRRFNAKRRRRTRFVAATSRVPEQPVARERERSLETYIIRATARPQVKLVIISILTLPTAWLLLEIPKHIINHALSDTGDSGHVDMALFGLPLDRITLLFALCAGYLGTLSLNGLIKYTAMRIRGRVSERLVRRLRLGVLRRARAGATAEQRAHLSAVVVQEVEPIGYFGGSLAVVPVIQGGALLTSILFLLMQNPALALAALLMLPLQLTLLPGLQKRLNAKVRDRVRSTRKLGGLMVSDGSVSSALGSQAAGRRADLSVLRHQMRMTASLETIRVEINDLKGRIKGLYNYTSNLTPFFFFTIGGYLVVRGQLSLGALVAALAAYREISPALRELFDFMQNWSDAKARFSEVTRAMGQVRTVPVAIDAPDTSRRREQMAS</sequence>
<accession>A0A927EE02</accession>
<proteinExistence type="predicted"/>
<dbReference type="InterPro" id="IPR036640">
    <property type="entry name" value="ABC1_TM_sf"/>
</dbReference>
<feature type="transmembrane region" description="Helical" evidence="5">
    <location>
        <begin position="201"/>
        <end position="226"/>
    </location>
</feature>
<dbReference type="InterPro" id="IPR011527">
    <property type="entry name" value="ABC1_TM_dom"/>
</dbReference>
<dbReference type="EMBL" id="JACXWY010000042">
    <property type="protein sequence ID" value="MBD3849513.1"/>
    <property type="molecule type" value="Genomic_DNA"/>
</dbReference>
<keyword evidence="4 5" id="KW-0472">Membrane</keyword>
<feature type="transmembrane region" description="Helical" evidence="5">
    <location>
        <begin position="232"/>
        <end position="248"/>
    </location>
</feature>
<dbReference type="Gene3D" id="1.20.1560.10">
    <property type="entry name" value="ABC transporter type 1, transmembrane domain"/>
    <property type="match status" value="1"/>
</dbReference>
<feature type="transmembrane region" description="Helical" evidence="5">
    <location>
        <begin position="12"/>
        <end position="36"/>
    </location>
</feature>
<evidence type="ECO:0000259" key="6">
    <source>
        <dbReference type="PROSITE" id="PS50929"/>
    </source>
</evidence>
<feature type="transmembrane region" description="Helical" evidence="5">
    <location>
        <begin position="334"/>
        <end position="361"/>
    </location>
</feature>
<protein>
    <submittedName>
        <fullName evidence="7">Multidrug ABC transporter ATPase</fullName>
    </submittedName>
</protein>
<evidence type="ECO:0000256" key="1">
    <source>
        <dbReference type="ARBA" id="ARBA00004651"/>
    </source>
</evidence>
<dbReference type="SUPFAM" id="SSF90123">
    <property type="entry name" value="ABC transporter transmembrane region"/>
    <property type="match status" value="1"/>
</dbReference>
<dbReference type="AlphaFoldDB" id="A0A927EE02"/>
<feature type="transmembrane region" description="Helical" evidence="5">
    <location>
        <begin position="131"/>
        <end position="151"/>
    </location>
</feature>
<dbReference type="GO" id="GO:0005524">
    <property type="term" value="F:ATP binding"/>
    <property type="evidence" value="ECO:0007669"/>
    <property type="project" value="InterPro"/>
</dbReference>
<evidence type="ECO:0000313" key="8">
    <source>
        <dbReference type="Proteomes" id="UP000619295"/>
    </source>
</evidence>
<keyword evidence="2 5" id="KW-0812">Transmembrane</keyword>
<dbReference type="PROSITE" id="PS50929">
    <property type="entry name" value="ABC_TM1F"/>
    <property type="match status" value="1"/>
</dbReference>
<keyword evidence="3 5" id="KW-1133">Transmembrane helix</keyword>
<feature type="transmembrane region" description="Helical" evidence="5">
    <location>
        <begin position="82"/>
        <end position="99"/>
    </location>
</feature>
<dbReference type="GO" id="GO:0005886">
    <property type="term" value="C:plasma membrane"/>
    <property type="evidence" value="ECO:0007669"/>
    <property type="project" value="UniProtKB-SubCell"/>
</dbReference>
<keyword evidence="8" id="KW-1185">Reference proteome</keyword>
<evidence type="ECO:0000256" key="2">
    <source>
        <dbReference type="ARBA" id="ARBA00022692"/>
    </source>
</evidence>
<organism evidence="7 8">
    <name type="scientific">Bosea spartocytisi</name>
    <dbReference type="NCBI Taxonomy" id="2773451"/>
    <lineage>
        <taxon>Bacteria</taxon>
        <taxon>Pseudomonadati</taxon>
        <taxon>Pseudomonadota</taxon>
        <taxon>Alphaproteobacteria</taxon>
        <taxon>Hyphomicrobiales</taxon>
        <taxon>Boseaceae</taxon>
        <taxon>Bosea</taxon>
    </lineage>
</organism>
<reference evidence="7" key="1">
    <citation type="submission" date="2020-09" db="EMBL/GenBank/DDBJ databases">
        <title>Bosea spartocytisi sp. nov. a root nodule endophyte of Spartocytisus supranubius in the high mountain ecosystem fo the Teide National Park (Canary Islands, Spain).</title>
        <authorList>
            <person name="Pulido-Suarez L."/>
            <person name="Peix A."/>
            <person name="Igual J.M."/>
            <person name="Socas-Perez N."/>
            <person name="Velazquez E."/>
            <person name="Flores-Felix J.D."/>
            <person name="Leon-Barrios M."/>
        </authorList>
    </citation>
    <scope>NUCLEOTIDE SEQUENCE</scope>
    <source>
        <strain evidence="7">SSUT16</strain>
    </source>
</reference>
<gene>
    <name evidence="7" type="ORF">IED13_27775</name>
</gene>
<evidence type="ECO:0000256" key="3">
    <source>
        <dbReference type="ARBA" id="ARBA00022989"/>
    </source>
</evidence>
<evidence type="ECO:0000313" key="7">
    <source>
        <dbReference type="EMBL" id="MBD3849513.1"/>
    </source>
</evidence>
<comment type="caution">
    <text evidence="7">The sequence shown here is derived from an EMBL/GenBank/DDBJ whole genome shotgun (WGS) entry which is preliminary data.</text>
</comment>
<dbReference type="GO" id="GO:0140359">
    <property type="term" value="F:ABC-type transporter activity"/>
    <property type="evidence" value="ECO:0007669"/>
    <property type="project" value="InterPro"/>
</dbReference>
<dbReference type="Proteomes" id="UP000619295">
    <property type="component" value="Unassembled WGS sequence"/>
</dbReference>